<evidence type="ECO:0000313" key="2">
    <source>
        <dbReference type="WBParaSite" id="L893_g19844.t1"/>
    </source>
</evidence>
<dbReference type="AlphaFoldDB" id="A0A1I7YUG8"/>
<sequence length="118" mass="13492">MASFPVIWCFDGSRMVPLKKRNEEVIKALLLINAEMRIEAVQNDPLENEWSCVVMRERQDCSSCYRTPADVRQKAFGKSYAAGEEDVLMGRIYLALILDLLNGTTHSVLLREWGLREA</sequence>
<dbReference type="WBParaSite" id="L893_g19844.t1">
    <property type="protein sequence ID" value="L893_g19844.t1"/>
    <property type="gene ID" value="L893_g19844"/>
</dbReference>
<keyword evidence="1" id="KW-1185">Reference proteome</keyword>
<evidence type="ECO:0000313" key="1">
    <source>
        <dbReference type="Proteomes" id="UP000095287"/>
    </source>
</evidence>
<reference evidence="2" key="1">
    <citation type="submission" date="2016-11" db="UniProtKB">
        <authorList>
            <consortium name="WormBaseParasite"/>
        </authorList>
    </citation>
    <scope>IDENTIFICATION</scope>
</reference>
<protein>
    <submittedName>
        <fullName evidence="2">Pept_C1 domain-containing protein</fullName>
    </submittedName>
</protein>
<proteinExistence type="predicted"/>
<organism evidence="1 2">
    <name type="scientific">Steinernema glaseri</name>
    <dbReference type="NCBI Taxonomy" id="37863"/>
    <lineage>
        <taxon>Eukaryota</taxon>
        <taxon>Metazoa</taxon>
        <taxon>Ecdysozoa</taxon>
        <taxon>Nematoda</taxon>
        <taxon>Chromadorea</taxon>
        <taxon>Rhabditida</taxon>
        <taxon>Tylenchina</taxon>
        <taxon>Panagrolaimomorpha</taxon>
        <taxon>Strongyloidoidea</taxon>
        <taxon>Steinernematidae</taxon>
        <taxon>Steinernema</taxon>
    </lineage>
</organism>
<name>A0A1I7YUG8_9BILA</name>
<dbReference type="Proteomes" id="UP000095287">
    <property type="component" value="Unplaced"/>
</dbReference>
<accession>A0A1I7YUG8</accession>